<dbReference type="Pfam" id="PF00089">
    <property type="entry name" value="Trypsin"/>
    <property type="match status" value="1"/>
</dbReference>
<dbReference type="PANTHER" id="PTHR24271:SF52">
    <property type="entry name" value="GRANZYME K"/>
    <property type="match status" value="1"/>
</dbReference>
<evidence type="ECO:0000256" key="2">
    <source>
        <dbReference type="ARBA" id="ARBA00022729"/>
    </source>
</evidence>
<evidence type="ECO:0000256" key="5">
    <source>
        <dbReference type="ARBA" id="ARBA00023157"/>
    </source>
</evidence>
<dbReference type="EMBL" id="JBBPFD010000690">
    <property type="protein sequence ID" value="KAK7877449.1"/>
    <property type="molecule type" value="Genomic_DNA"/>
</dbReference>
<dbReference type="PRINTS" id="PR00722">
    <property type="entry name" value="CHYMOTRYPSIN"/>
</dbReference>
<keyword evidence="4 6" id="KW-0720">Serine protease</keyword>
<keyword evidence="2 7" id="KW-0732">Signal</keyword>
<evidence type="ECO:0000256" key="7">
    <source>
        <dbReference type="SAM" id="SignalP"/>
    </source>
</evidence>
<keyword evidence="3 6" id="KW-0378">Hydrolase</keyword>
<gene>
    <name evidence="9" type="ORF">WMY93_031789</name>
</gene>
<feature type="signal peptide" evidence="7">
    <location>
        <begin position="1"/>
        <end position="26"/>
    </location>
</feature>
<dbReference type="InterPro" id="IPR001314">
    <property type="entry name" value="Peptidase_S1A"/>
</dbReference>
<dbReference type="InterPro" id="IPR018114">
    <property type="entry name" value="TRYPSIN_HIS"/>
</dbReference>
<dbReference type="InterPro" id="IPR033116">
    <property type="entry name" value="TRYPSIN_SER"/>
</dbReference>
<comment type="caution">
    <text evidence="9">The sequence shown here is derived from an EMBL/GenBank/DDBJ whole genome shotgun (WGS) entry which is preliminary data.</text>
</comment>
<dbReference type="InterPro" id="IPR001254">
    <property type="entry name" value="Trypsin_dom"/>
</dbReference>
<evidence type="ECO:0000256" key="3">
    <source>
        <dbReference type="ARBA" id="ARBA00022801"/>
    </source>
</evidence>
<keyword evidence="10" id="KW-1185">Reference proteome</keyword>
<dbReference type="PANTHER" id="PTHR24271">
    <property type="entry name" value="KALLIKREIN-RELATED"/>
    <property type="match status" value="1"/>
</dbReference>
<evidence type="ECO:0000259" key="8">
    <source>
        <dbReference type="PROSITE" id="PS50240"/>
    </source>
</evidence>
<evidence type="ECO:0000256" key="1">
    <source>
        <dbReference type="ARBA" id="ARBA00022670"/>
    </source>
</evidence>
<dbReference type="PROSITE" id="PS50240">
    <property type="entry name" value="TRYPSIN_DOM"/>
    <property type="match status" value="1"/>
</dbReference>
<organism evidence="9 10">
    <name type="scientific">Mugilogobius chulae</name>
    <name type="common">yellowstripe goby</name>
    <dbReference type="NCBI Taxonomy" id="88201"/>
    <lineage>
        <taxon>Eukaryota</taxon>
        <taxon>Metazoa</taxon>
        <taxon>Chordata</taxon>
        <taxon>Craniata</taxon>
        <taxon>Vertebrata</taxon>
        <taxon>Euteleostomi</taxon>
        <taxon>Actinopterygii</taxon>
        <taxon>Neopterygii</taxon>
        <taxon>Teleostei</taxon>
        <taxon>Neoteleostei</taxon>
        <taxon>Acanthomorphata</taxon>
        <taxon>Gobiaria</taxon>
        <taxon>Gobiiformes</taxon>
        <taxon>Gobioidei</taxon>
        <taxon>Gobiidae</taxon>
        <taxon>Gobionellinae</taxon>
        <taxon>Mugilogobius</taxon>
    </lineage>
</organism>
<dbReference type="GO" id="GO:0006508">
    <property type="term" value="P:proteolysis"/>
    <property type="evidence" value="ECO:0007669"/>
    <property type="project" value="UniProtKB-KW"/>
</dbReference>
<keyword evidence="1 6" id="KW-0645">Protease</keyword>
<evidence type="ECO:0000313" key="10">
    <source>
        <dbReference type="Proteomes" id="UP001460270"/>
    </source>
</evidence>
<evidence type="ECO:0000256" key="4">
    <source>
        <dbReference type="ARBA" id="ARBA00022825"/>
    </source>
</evidence>
<dbReference type="SMART" id="SM00020">
    <property type="entry name" value="Tryp_SPc"/>
    <property type="match status" value="1"/>
</dbReference>
<dbReference type="CDD" id="cd00190">
    <property type="entry name" value="Tryp_SPc"/>
    <property type="match status" value="1"/>
</dbReference>
<feature type="domain" description="Peptidase S1" evidence="8">
    <location>
        <begin position="29"/>
        <end position="273"/>
    </location>
</feature>
<dbReference type="Gene3D" id="2.40.10.10">
    <property type="entry name" value="Trypsin-like serine proteases"/>
    <property type="match status" value="1"/>
</dbReference>
<dbReference type="PROSITE" id="PS00134">
    <property type="entry name" value="TRYPSIN_HIS"/>
    <property type="match status" value="1"/>
</dbReference>
<dbReference type="Proteomes" id="UP001460270">
    <property type="component" value="Unassembled WGS sequence"/>
</dbReference>
<evidence type="ECO:0000313" key="9">
    <source>
        <dbReference type="EMBL" id="KAK7877449.1"/>
    </source>
</evidence>
<dbReference type="InterPro" id="IPR043504">
    <property type="entry name" value="Peptidase_S1_PA_chymotrypsin"/>
</dbReference>
<reference evidence="10" key="1">
    <citation type="submission" date="2024-04" db="EMBL/GenBank/DDBJ databases">
        <title>Salinicola lusitanus LLJ914,a marine bacterium isolated from the Okinawa Trough.</title>
        <authorList>
            <person name="Li J."/>
        </authorList>
    </citation>
    <scope>NUCLEOTIDE SEQUENCE [LARGE SCALE GENOMIC DNA]</scope>
</reference>
<sequence>MSAPRPSVLWLWASALTSALLCTSRASEIIGGREVRPHSLPFMALLQYQSDSKSEVQSFCGGTLIRPGWVLSAAHCNRPEDPSFKKKVTVLLGVHNITETEKQSRQIRKVKKFIPHKGHDEDKKVNDLMLIKLDKPVDMTKTVGVLSLSKRVLDPRPGSSCVVAGWGRKHFKDKHGSDVLMSVKVTVIDRNKCMKDYKNRKNLSIDRNHVCAGASGKSTGDSCKGDSGGPLLCKGNLVGVTSFGGKQCGDPDQPGVYAFLSEEQLKWIYKIID</sequence>
<accession>A0AAW0ML36</accession>
<proteinExistence type="predicted"/>
<evidence type="ECO:0000256" key="6">
    <source>
        <dbReference type="RuleBase" id="RU363034"/>
    </source>
</evidence>
<dbReference type="AlphaFoldDB" id="A0AAW0ML36"/>
<dbReference type="InterPro" id="IPR009003">
    <property type="entry name" value="Peptidase_S1_PA"/>
</dbReference>
<keyword evidence="5" id="KW-1015">Disulfide bond</keyword>
<dbReference type="GO" id="GO:0004252">
    <property type="term" value="F:serine-type endopeptidase activity"/>
    <property type="evidence" value="ECO:0007669"/>
    <property type="project" value="InterPro"/>
</dbReference>
<dbReference type="PROSITE" id="PS00135">
    <property type="entry name" value="TRYPSIN_SER"/>
    <property type="match status" value="1"/>
</dbReference>
<protein>
    <recommendedName>
        <fullName evidence="8">Peptidase S1 domain-containing protein</fullName>
    </recommendedName>
</protein>
<feature type="chain" id="PRO_5043956838" description="Peptidase S1 domain-containing protein" evidence="7">
    <location>
        <begin position="27"/>
        <end position="273"/>
    </location>
</feature>
<name>A0AAW0ML36_9GOBI</name>
<dbReference type="FunFam" id="2.40.10.10:FF:000120">
    <property type="entry name" value="Putative serine protease"/>
    <property type="match status" value="1"/>
</dbReference>
<dbReference type="SUPFAM" id="SSF50494">
    <property type="entry name" value="Trypsin-like serine proteases"/>
    <property type="match status" value="1"/>
</dbReference>